<evidence type="ECO:0000313" key="2">
    <source>
        <dbReference type="EMBL" id="TKG27971.1"/>
    </source>
</evidence>
<accession>A0A2N7NCN4</accession>
<reference evidence="1" key="2">
    <citation type="submission" date="2016-07" db="EMBL/GenBank/DDBJ databases">
        <authorList>
            <person name="Wan K."/>
            <person name="Booth B."/>
            <person name="Spirohn K."/>
            <person name="Hao T."/>
            <person name="Hu Y."/>
            <person name="Calderwood M."/>
            <person name="Hill D."/>
            <person name="Mohr S."/>
            <person name="Vidal M."/>
            <person name="Celniker S."/>
            <person name="Perrimon N."/>
        </authorList>
    </citation>
    <scope>NUCLEOTIDE SEQUENCE</scope>
    <source>
        <strain evidence="1">10N.222.48.A2</strain>
    </source>
</reference>
<dbReference type="RefSeq" id="WP_102258376.1">
    <property type="nucleotide sequence ID" value="NZ_MDBG01000002.1"/>
</dbReference>
<name>A0A2N7NCN4_9VIBR</name>
<dbReference type="Proteomes" id="UP000235579">
    <property type="component" value="Unassembled WGS sequence"/>
</dbReference>
<evidence type="ECO:0000313" key="3">
    <source>
        <dbReference type="Proteomes" id="UP000235579"/>
    </source>
</evidence>
<dbReference type="EMBL" id="SYVV01000043">
    <property type="protein sequence ID" value="TKG27971.1"/>
    <property type="molecule type" value="Genomic_DNA"/>
</dbReference>
<evidence type="ECO:0000313" key="4">
    <source>
        <dbReference type="Proteomes" id="UP000308018"/>
    </source>
</evidence>
<reference evidence="1" key="3">
    <citation type="journal article" date="2018" name="Nature">
        <title>A major lineage of non-tailed dsDNA viruses as unrecognized killers of marine bacteria.</title>
        <authorList>
            <person name="Kauffman K.M."/>
            <person name="Hussain F.A."/>
            <person name="Yang J."/>
            <person name="Arevalo P."/>
            <person name="Brown J.M."/>
            <person name="Chang W.K."/>
            <person name="VanInsberghe D."/>
            <person name="Elsherbini J."/>
            <person name="Sharma R.S."/>
            <person name="Cutler M.B."/>
            <person name="Kelly L."/>
            <person name="Polz M.F."/>
        </authorList>
    </citation>
    <scope>NUCLEOTIDE SEQUENCE</scope>
    <source>
        <strain evidence="1">10N.222.48.A2</strain>
    </source>
</reference>
<evidence type="ECO:0000313" key="1">
    <source>
        <dbReference type="EMBL" id="PMP09962.1"/>
    </source>
</evidence>
<reference evidence="3" key="1">
    <citation type="submission" date="2016-07" db="EMBL/GenBank/DDBJ databases">
        <title>Nontailed viruses are major unrecognized killers of bacteria in the ocean.</title>
        <authorList>
            <person name="Kauffman K."/>
            <person name="Hussain F."/>
            <person name="Yang J."/>
            <person name="Arevalo P."/>
            <person name="Brown J."/>
            <person name="Cutler M."/>
            <person name="Kelly L."/>
            <person name="Polz M.F."/>
        </authorList>
    </citation>
    <scope>NUCLEOTIDE SEQUENCE [LARGE SCALE GENOMIC DNA]</scope>
    <source>
        <strain evidence="3">10N.222.48.A2</strain>
    </source>
</reference>
<gene>
    <name evidence="1" type="ORF">BCS92_02215</name>
    <name evidence="2" type="ORF">FC057_22550</name>
</gene>
<proteinExistence type="predicted"/>
<sequence>MGNRIKDVLNQKINDSQGEDYKVQVKTTSIKQSKQSSLSMSVFKSITPIVLKVMSKTTTTEEFAHELKDIITSIAANIEAQSKNLGRISGGLTEDETWIYRRIFAISAKEQGRQSKIQSQFILALLTNTESADKLINMTGIDKGKIQTLITQINSYNRYQERDNFFSTVNSSIISSANKVQNELSHIQFFSEKESALSLIHGAISVTAETLYRRQSDLPNSEQKQMLRKSCMNHATSIIVECVKQIAKSYDNNIRPTDFDEFDEILDKKVSFCTRAIDKTTSSLVNVIWGLENSHKASEILQASLTGTNVSTALNNIEILTELASVSSNENGSDNVQAKRYAALLNDLSFIVEYSIENTSFVTSIDREQAMAFAKHSYYNAFKNPLKYLHKSDADLSIKHLKMCNNIAIYLLSEQSEFNNVMNNNGLMPEDIQAFRRSKTIAFKASANNPLSARQFIVPSIAELTSVLFETQRFNWGINTAYLAPKLGSMLMDATNKLYLTNKESTTCSSTSMFRSSLESASYLLRSLWRTKSTETLESSNRSYAMGKISEKECHKVIEKFHIEYLNKVDELTYNSRLLKGCIDDIYNASDNFDYQATVSPN</sequence>
<dbReference type="AlphaFoldDB" id="A0A2N7NCN4"/>
<dbReference type="EMBL" id="MDBP01000080">
    <property type="protein sequence ID" value="PMP09962.1"/>
    <property type="molecule type" value="Genomic_DNA"/>
</dbReference>
<organism evidence="1 3">
    <name type="scientific">Vibrio tasmaniensis</name>
    <dbReference type="NCBI Taxonomy" id="212663"/>
    <lineage>
        <taxon>Bacteria</taxon>
        <taxon>Pseudomonadati</taxon>
        <taxon>Pseudomonadota</taxon>
        <taxon>Gammaproteobacteria</taxon>
        <taxon>Vibrionales</taxon>
        <taxon>Vibrionaceae</taxon>
        <taxon>Vibrio</taxon>
    </lineage>
</organism>
<comment type="caution">
    <text evidence="1">The sequence shown here is derived from an EMBL/GenBank/DDBJ whole genome shotgun (WGS) entry which is preliminary data.</text>
</comment>
<reference evidence="2 4" key="4">
    <citation type="submission" date="2019-04" db="EMBL/GenBank/DDBJ databases">
        <title>A reverse ecology approach based on a biological definition of microbial populations.</title>
        <authorList>
            <person name="Arevalo P."/>
            <person name="Vaninsberghe D."/>
            <person name="Elsherbini J."/>
            <person name="Gore J."/>
            <person name="Polz M."/>
        </authorList>
    </citation>
    <scope>NUCLEOTIDE SEQUENCE [LARGE SCALE GENOMIC DNA]</scope>
    <source>
        <strain evidence="2 4">10N.222.45.A8</strain>
    </source>
</reference>
<protein>
    <submittedName>
        <fullName evidence="1">Uncharacterized protein</fullName>
    </submittedName>
</protein>
<dbReference type="Proteomes" id="UP000308018">
    <property type="component" value="Unassembled WGS sequence"/>
</dbReference>